<dbReference type="GO" id="GO:0003700">
    <property type="term" value="F:DNA-binding transcription factor activity"/>
    <property type="evidence" value="ECO:0007669"/>
    <property type="project" value="TreeGrafter"/>
</dbReference>
<dbReference type="Gene3D" id="1.10.357.10">
    <property type="entry name" value="Tetracycline Repressor, domain 2"/>
    <property type="match status" value="1"/>
</dbReference>
<keyword evidence="8" id="KW-1185">Reference proteome</keyword>
<dbReference type="InterPro" id="IPR009057">
    <property type="entry name" value="Homeodomain-like_sf"/>
</dbReference>
<feature type="domain" description="HTH tetR-type" evidence="6">
    <location>
        <begin position="40"/>
        <end position="100"/>
    </location>
</feature>
<gene>
    <name evidence="7" type="ORF">CDO52_18025</name>
</gene>
<dbReference type="KEGG" id="ngv:CDO52_18025"/>
<dbReference type="EMBL" id="CP022753">
    <property type="protein sequence ID" value="ASU84444.1"/>
    <property type="molecule type" value="Genomic_DNA"/>
</dbReference>
<feature type="region of interest" description="Disordered" evidence="5">
    <location>
        <begin position="1"/>
        <end position="30"/>
    </location>
</feature>
<accession>A0A223S8I8</accession>
<dbReference type="GO" id="GO:0000976">
    <property type="term" value="F:transcription cis-regulatory region binding"/>
    <property type="evidence" value="ECO:0007669"/>
    <property type="project" value="TreeGrafter"/>
</dbReference>
<dbReference type="SUPFAM" id="SSF46689">
    <property type="entry name" value="Homeodomain-like"/>
    <property type="match status" value="1"/>
</dbReference>
<keyword evidence="2 4" id="KW-0238">DNA-binding</keyword>
<evidence type="ECO:0000256" key="5">
    <source>
        <dbReference type="SAM" id="MobiDB-lite"/>
    </source>
</evidence>
<reference evidence="7 8" key="1">
    <citation type="submission" date="2017-08" db="EMBL/GenBank/DDBJ databases">
        <title>The complete genome sequence of Nocardiopsis gilva YIM 90087.</title>
        <authorList>
            <person name="Yin M."/>
            <person name="Tang S."/>
        </authorList>
    </citation>
    <scope>NUCLEOTIDE SEQUENCE [LARGE SCALE GENOMIC DNA]</scope>
    <source>
        <strain evidence="7 8">YIM 90087</strain>
    </source>
</reference>
<dbReference type="InterPro" id="IPR050109">
    <property type="entry name" value="HTH-type_TetR-like_transc_reg"/>
</dbReference>
<keyword evidence="1" id="KW-0805">Transcription regulation</keyword>
<evidence type="ECO:0000313" key="8">
    <source>
        <dbReference type="Proteomes" id="UP000215005"/>
    </source>
</evidence>
<feature type="DNA-binding region" description="H-T-H motif" evidence="4">
    <location>
        <begin position="63"/>
        <end position="82"/>
    </location>
</feature>
<dbReference type="SUPFAM" id="SSF48498">
    <property type="entry name" value="Tetracyclin repressor-like, C-terminal domain"/>
    <property type="match status" value="1"/>
</dbReference>
<dbReference type="PROSITE" id="PS50977">
    <property type="entry name" value="HTH_TETR_2"/>
    <property type="match status" value="1"/>
</dbReference>
<evidence type="ECO:0000256" key="1">
    <source>
        <dbReference type="ARBA" id="ARBA00023015"/>
    </source>
</evidence>
<dbReference type="InterPro" id="IPR001647">
    <property type="entry name" value="HTH_TetR"/>
</dbReference>
<feature type="compositionally biased region" description="Basic and acidic residues" evidence="5">
    <location>
        <begin position="21"/>
        <end position="30"/>
    </location>
</feature>
<dbReference type="Pfam" id="PF00440">
    <property type="entry name" value="TetR_N"/>
    <property type="match status" value="1"/>
</dbReference>
<dbReference type="OrthoDB" id="3210322at2"/>
<dbReference type="PANTHER" id="PTHR30055:SF243">
    <property type="entry name" value="HTH-TYPE TRANSCRIPTIONAL REGULATOR RV1816"/>
    <property type="match status" value="1"/>
</dbReference>
<dbReference type="PANTHER" id="PTHR30055">
    <property type="entry name" value="HTH-TYPE TRANSCRIPTIONAL REGULATOR RUTR"/>
    <property type="match status" value="1"/>
</dbReference>
<evidence type="ECO:0000256" key="2">
    <source>
        <dbReference type="ARBA" id="ARBA00023125"/>
    </source>
</evidence>
<dbReference type="AlphaFoldDB" id="A0A223S8I8"/>
<evidence type="ECO:0000256" key="3">
    <source>
        <dbReference type="ARBA" id="ARBA00023163"/>
    </source>
</evidence>
<evidence type="ECO:0000256" key="4">
    <source>
        <dbReference type="PROSITE-ProRule" id="PRU00335"/>
    </source>
</evidence>
<dbReference type="InterPro" id="IPR025996">
    <property type="entry name" value="MT1864/Rv1816-like_C"/>
</dbReference>
<dbReference type="Pfam" id="PF13305">
    <property type="entry name" value="TetR_C_33"/>
    <property type="match status" value="1"/>
</dbReference>
<proteinExistence type="predicted"/>
<protein>
    <submittedName>
        <fullName evidence="7">TetR/AcrR family transcriptional regulator</fullName>
    </submittedName>
</protein>
<organism evidence="7 8">
    <name type="scientific">Nocardiopsis gilva YIM 90087</name>
    <dbReference type="NCBI Taxonomy" id="1235441"/>
    <lineage>
        <taxon>Bacteria</taxon>
        <taxon>Bacillati</taxon>
        <taxon>Actinomycetota</taxon>
        <taxon>Actinomycetes</taxon>
        <taxon>Streptosporangiales</taxon>
        <taxon>Nocardiopsidaceae</taxon>
        <taxon>Nocardiopsis</taxon>
    </lineage>
</organism>
<sequence length="266" mass="29713">MTSRPALPARPSAARKATPVHVEEEKPTATALSRRERVREATAQEIKQIARRHLVEQGPPGVSLRAIAREMGMTAPGLYRYFNSLDDLLSSLTADFFTELTEAVQAADQSLPEDDVDGRILASLRAFRTWALANRAEFALMFGPPGPHHRRHEGGALEAGQRFAAIFFALFDRLLQERRFEVPEDADLSPVLCRQLEAFAEQTGFTTENVSLGALRVLTSCWVRLYGLVCMEVFQHLSFVMADMEPLFEAELPDILRTVGVTYRAP</sequence>
<dbReference type="Proteomes" id="UP000215005">
    <property type="component" value="Chromosome"/>
</dbReference>
<dbReference type="InterPro" id="IPR036271">
    <property type="entry name" value="Tet_transcr_reg_TetR-rel_C_sf"/>
</dbReference>
<evidence type="ECO:0000313" key="7">
    <source>
        <dbReference type="EMBL" id="ASU84444.1"/>
    </source>
</evidence>
<feature type="compositionally biased region" description="Low complexity" evidence="5">
    <location>
        <begin position="1"/>
        <end position="17"/>
    </location>
</feature>
<keyword evidence="3" id="KW-0804">Transcription</keyword>
<name>A0A223S8I8_9ACTN</name>
<evidence type="ECO:0000259" key="6">
    <source>
        <dbReference type="PROSITE" id="PS50977"/>
    </source>
</evidence>